<dbReference type="RefSeq" id="WP_163107791.1">
    <property type="nucleotide sequence ID" value="NZ_JAAAWO010000023.1"/>
</dbReference>
<name>A0A6N9TIY0_9ALTE</name>
<accession>A0A6N9TIY0</accession>
<organism evidence="1 2">
    <name type="scientific">Alteromonas genovensis</name>
    <dbReference type="NCBI Taxonomy" id="471225"/>
    <lineage>
        <taxon>Bacteria</taxon>
        <taxon>Pseudomonadati</taxon>
        <taxon>Pseudomonadota</taxon>
        <taxon>Gammaproteobacteria</taxon>
        <taxon>Alteromonadales</taxon>
        <taxon>Alteromonadaceae</taxon>
        <taxon>Alteromonas/Salinimonas group</taxon>
        <taxon>Alteromonas</taxon>
    </lineage>
</organism>
<dbReference type="EMBL" id="JAAAWO010000023">
    <property type="protein sequence ID" value="NDW17277.1"/>
    <property type="molecule type" value="Genomic_DNA"/>
</dbReference>
<keyword evidence="2" id="KW-1185">Reference proteome</keyword>
<comment type="caution">
    <text evidence="1">The sequence shown here is derived from an EMBL/GenBank/DDBJ whole genome shotgun (WGS) entry which is preliminary data.</text>
</comment>
<reference evidence="1 2" key="1">
    <citation type="submission" date="2020-01" db="EMBL/GenBank/DDBJ databases">
        <title>Genomes of bacteria type strains.</title>
        <authorList>
            <person name="Chen J."/>
            <person name="Zhu S."/>
            <person name="Yang J."/>
        </authorList>
    </citation>
    <scope>NUCLEOTIDE SEQUENCE [LARGE SCALE GENOMIC DNA]</scope>
    <source>
        <strain evidence="1 2">LMG 24078</strain>
    </source>
</reference>
<evidence type="ECO:0000313" key="1">
    <source>
        <dbReference type="EMBL" id="NDW17277.1"/>
    </source>
</evidence>
<evidence type="ECO:0000313" key="2">
    <source>
        <dbReference type="Proteomes" id="UP000471381"/>
    </source>
</evidence>
<dbReference type="Proteomes" id="UP000471381">
    <property type="component" value="Unassembled WGS sequence"/>
</dbReference>
<sequence>MMQNELTARGILLLISLAPAAYGYYTLVNLDSLLSSFSFFMLSAYFAADQFNIEQYLIKKPVRKRKVKMIQNVFSVAYLISTAGHLALST</sequence>
<protein>
    <submittedName>
        <fullName evidence="1">Uncharacterized protein</fullName>
    </submittedName>
</protein>
<gene>
    <name evidence="1" type="ORF">GTQ48_17335</name>
</gene>
<proteinExistence type="predicted"/>
<dbReference type="AlphaFoldDB" id="A0A6N9TIY0"/>